<accession>A8PK94</accession>
<dbReference type="Gene3D" id="3.40.50.1240">
    <property type="entry name" value="Phosphoglycerate mutase-like"/>
    <property type="match status" value="1"/>
</dbReference>
<dbReference type="RefSeq" id="WP_006035569.1">
    <property type="nucleotide sequence ID" value="NZ_AAQJ02000001.1"/>
</dbReference>
<dbReference type="AlphaFoldDB" id="A8PK94"/>
<keyword evidence="4" id="KW-1185">Reference proteome</keyword>
<dbReference type="PANTHER" id="PTHR48100">
    <property type="entry name" value="BROAD-SPECIFICITY PHOSPHATASE YOR283W-RELATED"/>
    <property type="match status" value="1"/>
</dbReference>
<reference evidence="3" key="2">
    <citation type="submission" date="2007-10" db="EMBL/GenBank/DDBJ databases">
        <authorList>
            <person name="Myers G.S."/>
        </authorList>
    </citation>
    <scope>NUCLEOTIDE SEQUENCE [LARGE SCALE GENOMIC DNA]</scope>
</reference>
<dbReference type="OrthoDB" id="280692at2"/>
<feature type="binding site" evidence="2">
    <location>
        <begin position="87"/>
        <end position="90"/>
    </location>
    <ligand>
        <name>substrate</name>
    </ligand>
</feature>
<evidence type="ECO:0000313" key="3">
    <source>
        <dbReference type="EMBL" id="EDP46595.1"/>
    </source>
</evidence>
<dbReference type="SMART" id="SM00855">
    <property type="entry name" value="PGAM"/>
    <property type="match status" value="1"/>
</dbReference>
<dbReference type="InterPro" id="IPR013078">
    <property type="entry name" value="His_Pase_superF_clade-1"/>
</dbReference>
<comment type="caution">
    <text evidence="3">The sequence shown here is derived from an EMBL/GenBank/DDBJ whole genome shotgun (WGS) entry which is preliminary data.</text>
</comment>
<reference evidence="3" key="1">
    <citation type="submission" date="2006-04" db="EMBL/GenBank/DDBJ databases">
        <authorList>
            <person name="Seshadri R."/>
            <person name="Federici B.A."/>
        </authorList>
    </citation>
    <scope>NUCLEOTIDE SEQUENCE [LARGE SCALE GENOMIC DNA]</scope>
</reference>
<dbReference type="Pfam" id="PF00300">
    <property type="entry name" value="His_Phos_1"/>
    <property type="match status" value="1"/>
</dbReference>
<sequence length="217" mass="24788">MNVIFSRHGNTFSDHEPTVWVGATHDLPLVGSGILQAKCLAHALQKAKQLPTMIYCSPLKRTRDYATILLKQLHSSLKPMIDPRLNEIDYGYWSGLNKSQIQARGEGHALSDWENKSIWPKTAGWSGSPAQMIQEIQAFSHHLVSQHASTDTLVVVTSNGRLRYFLKLIPGLFEQRVEAKTFKVATGNICLFTYTENKWKMEFWNKNPDYLMHYFAH</sequence>
<evidence type="ECO:0000313" key="4">
    <source>
        <dbReference type="Proteomes" id="UP000054075"/>
    </source>
</evidence>
<proteinExistence type="predicted"/>
<feature type="binding site" evidence="2">
    <location>
        <position position="61"/>
    </location>
    <ligand>
        <name>substrate</name>
    </ligand>
</feature>
<dbReference type="InterPro" id="IPR029033">
    <property type="entry name" value="His_PPase_superfam"/>
</dbReference>
<feature type="binding site" evidence="2">
    <location>
        <position position="98"/>
    </location>
    <ligand>
        <name>substrate</name>
    </ligand>
</feature>
<gene>
    <name evidence="3" type="ORF">RICGR_0277</name>
</gene>
<dbReference type="CDD" id="cd07067">
    <property type="entry name" value="HP_PGM_like"/>
    <property type="match status" value="1"/>
</dbReference>
<dbReference type="Proteomes" id="UP000054075">
    <property type="component" value="Unassembled WGS sequence"/>
</dbReference>
<evidence type="ECO:0000256" key="2">
    <source>
        <dbReference type="PIRSR" id="PIRSR613078-2"/>
    </source>
</evidence>
<dbReference type="InterPro" id="IPR050275">
    <property type="entry name" value="PGM_Phosphatase"/>
</dbReference>
<feature type="active site" description="Tele-phosphohistidine intermediate" evidence="1">
    <location>
        <position position="8"/>
    </location>
</feature>
<feature type="active site" description="Proton donor/acceptor" evidence="1">
    <location>
        <position position="87"/>
    </location>
</feature>
<dbReference type="SUPFAM" id="SSF53254">
    <property type="entry name" value="Phosphoglycerate mutase-like"/>
    <property type="match status" value="1"/>
</dbReference>
<protein>
    <submittedName>
        <fullName evidence="3">Phosphoglycerate mutase</fullName>
    </submittedName>
</protein>
<dbReference type="STRING" id="59196.RICGR_0277"/>
<evidence type="ECO:0000256" key="1">
    <source>
        <dbReference type="PIRSR" id="PIRSR613078-1"/>
    </source>
</evidence>
<dbReference type="eggNOG" id="COG0406">
    <property type="taxonomic scope" value="Bacteria"/>
</dbReference>
<dbReference type="GO" id="GO:0016791">
    <property type="term" value="F:phosphatase activity"/>
    <property type="evidence" value="ECO:0007669"/>
    <property type="project" value="TreeGrafter"/>
</dbReference>
<dbReference type="EMBL" id="AAQJ02000001">
    <property type="protein sequence ID" value="EDP46595.1"/>
    <property type="molecule type" value="Genomic_DNA"/>
</dbReference>
<name>A8PK94_9COXI</name>
<organism evidence="3 4">
    <name type="scientific">Rickettsiella grylli</name>
    <dbReference type="NCBI Taxonomy" id="59196"/>
    <lineage>
        <taxon>Bacteria</taxon>
        <taxon>Pseudomonadati</taxon>
        <taxon>Pseudomonadota</taxon>
        <taxon>Gammaproteobacteria</taxon>
        <taxon>Legionellales</taxon>
        <taxon>Coxiellaceae</taxon>
        <taxon>Rickettsiella</taxon>
    </lineage>
</organism>